<reference evidence="3" key="1">
    <citation type="journal article" date="2019" name="Int. J. Syst. Evol. Microbiol.">
        <title>The Global Catalogue of Microorganisms (GCM) 10K type strain sequencing project: providing services to taxonomists for standard genome sequencing and annotation.</title>
        <authorList>
            <consortium name="The Broad Institute Genomics Platform"/>
            <consortium name="The Broad Institute Genome Sequencing Center for Infectious Disease"/>
            <person name="Wu L."/>
            <person name="Ma J."/>
        </authorList>
    </citation>
    <scope>NUCLEOTIDE SEQUENCE [LARGE SCALE GENOMIC DNA]</scope>
    <source>
        <strain evidence="3">CGMCC 4.7275</strain>
    </source>
</reference>
<keyword evidence="3" id="KW-1185">Reference proteome</keyword>
<sequence length="117" mass="13201">MIRKSSPSSNEAAAGIQQLEGYLLAQSRVREARAHAVLFADRMPWLTTAQHEEVVSLYTQDHIAMSRRALELVVARAAELRKEYSARYELLRRRLVCASLTSVIGAGCVILWQHVPR</sequence>
<organism evidence="2 3">
    <name type="scientific">Streptomyces camponoticapitis</name>
    <dbReference type="NCBI Taxonomy" id="1616125"/>
    <lineage>
        <taxon>Bacteria</taxon>
        <taxon>Bacillati</taxon>
        <taxon>Actinomycetota</taxon>
        <taxon>Actinomycetes</taxon>
        <taxon>Kitasatosporales</taxon>
        <taxon>Streptomycetaceae</taxon>
        <taxon>Streptomyces</taxon>
    </lineage>
</organism>
<keyword evidence="1" id="KW-0812">Transmembrane</keyword>
<evidence type="ECO:0000313" key="3">
    <source>
        <dbReference type="Proteomes" id="UP000660265"/>
    </source>
</evidence>
<dbReference type="RefSeq" id="WP_229700552.1">
    <property type="nucleotide sequence ID" value="NZ_BMMV01000001.1"/>
</dbReference>
<keyword evidence="1" id="KW-0472">Membrane</keyword>
<evidence type="ECO:0000256" key="1">
    <source>
        <dbReference type="SAM" id="Phobius"/>
    </source>
</evidence>
<gene>
    <name evidence="2" type="ORF">GCM10011583_02540</name>
</gene>
<proteinExistence type="predicted"/>
<name>A0ABQ2DY47_9ACTN</name>
<feature type="transmembrane region" description="Helical" evidence="1">
    <location>
        <begin position="95"/>
        <end position="115"/>
    </location>
</feature>
<protein>
    <submittedName>
        <fullName evidence="2">Uncharacterized protein</fullName>
    </submittedName>
</protein>
<comment type="caution">
    <text evidence="2">The sequence shown here is derived from an EMBL/GenBank/DDBJ whole genome shotgun (WGS) entry which is preliminary data.</text>
</comment>
<evidence type="ECO:0000313" key="2">
    <source>
        <dbReference type="EMBL" id="GGJ74609.1"/>
    </source>
</evidence>
<keyword evidence="1" id="KW-1133">Transmembrane helix</keyword>
<dbReference type="Proteomes" id="UP000660265">
    <property type="component" value="Unassembled WGS sequence"/>
</dbReference>
<dbReference type="EMBL" id="BMMV01000001">
    <property type="protein sequence ID" value="GGJ74609.1"/>
    <property type="molecule type" value="Genomic_DNA"/>
</dbReference>
<accession>A0ABQ2DY47</accession>